<reference evidence="1 2" key="1">
    <citation type="journal article" date="2022" name="New Phytol.">
        <title>Ecological generalism drives hyperdiversity of secondary metabolite gene clusters in xylarialean endophytes.</title>
        <authorList>
            <person name="Franco M.E.E."/>
            <person name="Wisecaver J.H."/>
            <person name="Arnold A.E."/>
            <person name="Ju Y.M."/>
            <person name="Slot J.C."/>
            <person name="Ahrendt S."/>
            <person name="Moore L.P."/>
            <person name="Eastman K.E."/>
            <person name="Scott K."/>
            <person name="Konkel Z."/>
            <person name="Mondo S.J."/>
            <person name="Kuo A."/>
            <person name="Hayes R.D."/>
            <person name="Haridas S."/>
            <person name="Andreopoulos B."/>
            <person name="Riley R."/>
            <person name="LaButti K."/>
            <person name="Pangilinan J."/>
            <person name="Lipzen A."/>
            <person name="Amirebrahimi M."/>
            <person name="Yan J."/>
            <person name="Adam C."/>
            <person name="Keymanesh K."/>
            <person name="Ng V."/>
            <person name="Louie K."/>
            <person name="Northen T."/>
            <person name="Drula E."/>
            <person name="Henrissat B."/>
            <person name="Hsieh H.M."/>
            <person name="Youens-Clark K."/>
            <person name="Lutzoni F."/>
            <person name="Miadlikowska J."/>
            <person name="Eastwood D.C."/>
            <person name="Hamelin R.C."/>
            <person name="Grigoriev I.V."/>
            <person name="U'Ren J.M."/>
        </authorList>
    </citation>
    <scope>NUCLEOTIDE SEQUENCE [LARGE SCALE GENOMIC DNA]</scope>
    <source>
        <strain evidence="1 2">CBS 119005</strain>
    </source>
</reference>
<name>A0ACB9Z5M1_9PEZI</name>
<gene>
    <name evidence="1" type="ORF">F4820DRAFT_241350</name>
</gene>
<protein>
    <submittedName>
        <fullName evidence="1">HotDog domain-containing protein</fullName>
    </submittedName>
</protein>
<accession>A0ACB9Z5M1</accession>
<keyword evidence="2" id="KW-1185">Reference proteome</keyword>
<dbReference type="Proteomes" id="UP001497700">
    <property type="component" value="Unassembled WGS sequence"/>
</dbReference>
<evidence type="ECO:0000313" key="2">
    <source>
        <dbReference type="Proteomes" id="UP001497700"/>
    </source>
</evidence>
<comment type="caution">
    <text evidence="1">The sequence shown here is derived from an EMBL/GenBank/DDBJ whole genome shotgun (WGS) entry which is preliminary data.</text>
</comment>
<sequence length="171" mass="19263">MAPNKGSKTRSRKDYRFSLEYRTRWSDNDMYDHMNNSVYNFLFDSIINSYLIDHCGLHPPTSAQHPLMASTRCDYYSAITYPKVAELCLRVNKLSRSSVVYEVALFEEGVEQVKAVGEFVHVFVDRATQRPNTGGINPQLRQGLEKLLVVPSPSPSSSLSDPSLSDPASKL</sequence>
<organism evidence="1 2">
    <name type="scientific">Hypoxylon rubiginosum</name>
    <dbReference type="NCBI Taxonomy" id="110542"/>
    <lineage>
        <taxon>Eukaryota</taxon>
        <taxon>Fungi</taxon>
        <taxon>Dikarya</taxon>
        <taxon>Ascomycota</taxon>
        <taxon>Pezizomycotina</taxon>
        <taxon>Sordariomycetes</taxon>
        <taxon>Xylariomycetidae</taxon>
        <taxon>Xylariales</taxon>
        <taxon>Hypoxylaceae</taxon>
        <taxon>Hypoxylon</taxon>
    </lineage>
</organism>
<proteinExistence type="predicted"/>
<evidence type="ECO:0000313" key="1">
    <source>
        <dbReference type="EMBL" id="KAI4866734.1"/>
    </source>
</evidence>
<dbReference type="EMBL" id="MU393455">
    <property type="protein sequence ID" value="KAI4866734.1"/>
    <property type="molecule type" value="Genomic_DNA"/>
</dbReference>